<protein>
    <recommendedName>
        <fullName evidence="2">Bet v I/Major latex protein domain-containing protein</fullName>
    </recommendedName>
</protein>
<gene>
    <name evidence="3" type="ORF">L3X38_031720</name>
</gene>
<sequence>MFDAGDILKLYKSFKAKIEAVKAGNGGSIVKWTLEFEKANGNAPDPKDYADKAINVSKGIDAYLSRIY</sequence>
<dbReference type="PANTHER" id="PTHR31338">
    <property type="entry name" value="POLYKETIDE CYCLASE/DEHYDRASE AND LIPID TRANSPORT SUPERFAMILY PROTEIN"/>
    <property type="match status" value="1"/>
</dbReference>
<dbReference type="InterPro" id="IPR023393">
    <property type="entry name" value="START-like_dom_sf"/>
</dbReference>
<reference evidence="3 4" key="1">
    <citation type="journal article" date="2022" name="G3 (Bethesda)">
        <title>Whole-genome sequence and methylome profiling of the almond [Prunus dulcis (Mill.) D.A. Webb] cultivar 'Nonpareil'.</title>
        <authorList>
            <person name="D'Amico-Willman K.M."/>
            <person name="Ouma W.Z."/>
            <person name="Meulia T."/>
            <person name="Sideli G.M."/>
            <person name="Gradziel T.M."/>
            <person name="Fresnedo-Ramirez J."/>
        </authorList>
    </citation>
    <scope>NUCLEOTIDE SEQUENCE [LARGE SCALE GENOMIC DNA]</scope>
    <source>
        <strain evidence="3">Clone GOH B32 T37-40</strain>
    </source>
</reference>
<comment type="similarity">
    <text evidence="1">Belongs to the MLP family.</text>
</comment>
<dbReference type="Gene3D" id="3.30.530.20">
    <property type="match status" value="1"/>
</dbReference>
<organism evidence="3 4">
    <name type="scientific">Prunus dulcis</name>
    <name type="common">Almond</name>
    <name type="synonym">Amygdalus dulcis</name>
    <dbReference type="NCBI Taxonomy" id="3755"/>
    <lineage>
        <taxon>Eukaryota</taxon>
        <taxon>Viridiplantae</taxon>
        <taxon>Streptophyta</taxon>
        <taxon>Embryophyta</taxon>
        <taxon>Tracheophyta</taxon>
        <taxon>Spermatophyta</taxon>
        <taxon>Magnoliopsida</taxon>
        <taxon>eudicotyledons</taxon>
        <taxon>Gunneridae</taxon>
        <taxon>Pentapetalae</taxon>
        <taxon>rosids</taxon>
        <taxon>fabids</taxon>
        <taxon>Rosales</taxon>
        <taxon>Rosaceae</taxon>
        <taxon>Amygdaloideae</taxon>
        <taxon>Amygdaleae</taxon>
        <taxon>Prunus</taxon>
    </lineage>
</organism>
<dbReference type="Pfam" id="PF00407">
    <property type="entry name" value="Bet_v_1"/>
    <property type="match status" value="1"/>
</dbReference>
<dbReference type="GO" id="GO:0006952">
    <property type="term" value="P:defense response"/>
    <property type="evidence" value="ECO:0007669"/>
    <property type="project" value="InterPro"/>
</dbReference>
<evidence type="ECO:0000313" key="3">
    <source>
        <dbReference type="EMBL" id="KAI5322648.1"/>
    </source>
</evidence>
<accession>A0AAD4VDS0</accession>
<dbReference type="Proteomes" id="UP001054821">
    <property type="component" value="Chromosome 6"/>
</dbReference>
<keyword evidence="4" id="KW-1185">Reference proteome</keyword>
<dbReference type="SUPFAM" id="SSF55961">
    <property type="entry name" value="Bet v1-like"/>
    <property type="match status" value="1"/>
</dbReference>
<feature type="domain" description="Bet v I/Major latex protein" evidence="2">
    <location>
        <begin position="5"/>
        <end position="65"/>
    </location>
</feature>
<name>A0AAD4VDS0_PRUDU</name>
<dbReference type="InterPro" id="IPR000916">
    <property type="entry name" value="Bet_v_I/MLP"/>
</dbReference>
<dbReference type="EMBL" id="JAJFAZ020000006">
    <property type="protein sequence ID" value="KAI5322648.1"/>
    <property type="molecule type" value="Genomic_DNA"/>
</dbReference>
<dbReference type="PANTHER" id="PTHR31338:SF16">
    <property type="entry name" value="POLYKETIDE CYCLASE_DEHYDRASE AND LIPID TRANSPORT SUPERFAMILY PROTEIN"/>
    <property type="match status" value="1"/>
</dbReference>
<dbReference type="AlphaFoldDB" id="A0AAD4VDS0"/>
<evidence type="ECO:0000256" key="1">
    <source>
        <dbReference type="ARBA" id="ARBA00038242"/>
    </source>
</evidence>
<dbReference type="InterPro" id="IPR052006">
    <property type="entry name" value="MLP-like"/>
</dbReference>
<proteinExistence type="inferred from homology"/>
<comment type="caution">
    <text evidence="3">The sequence shown here is derived from an EMBL/GenBank/DDBJ whole genome shotgun (WGS) entry which is preliminary data.</text>
</comment>
<evidence type="ECO:0000313" key="4">
    <source>
        <dbReference type="Proteomes" id="UP001054821"/>
    </source>
</evidence>
<evidence type="ECO:0000259" key="2">
    <source>
        <dbReference type="Pfam" id="PF00407"/>
    </source>
</evidence>